<dbReference type="SUPFAM" id="SSF52540">
    <property type="entry name" value="P-loop containing nucleoside triphosphate hydrolases"/>
    <property type="match status" value="1"/>
</dbReference>
<reference evidence="3 4" key="1">
    <citation type="submission" date="2016-10" db="EMBL/GenBank/DDBJ databases">
        <title>Paenibacillus species isolates.</title>
        <authorList>
            <person name="Beno S.M."/>
        </authorList>
    </citation>
    <scope>NUCLEOTIDE SEQUENCE [LARGE SCALE GENOMIC DNA]</scope>
    <source>
        <strain evidence="3 4">FSL H7-0604</strain>
    </source>
</reference>
<dbReference type="GO" id="GO:0004386">
    <property type="term" value="F:helicase activity"/>
    <property type="evidence" value="ECO:0007669"/>
    <property type="project" value="UniProtKB-KW"/>
</dbReference>
<keyword evidence="3" id="KW-0347">Helicase</keyword>
<evidence type="ECO:0000313" key="3">
    <source>
        <dbReference type="EMBL" id="OMD26741.1"/>
    </source>
</evidence>
<dbReference type="GO" id="GO:0005524">
    <property type="term" value="F:ATP binding"/>
    <property type="evidence" value="ECO:0007669"/>
    <property type="project" value="InterPro"/>
</dbReference>
<dbReference type="InterPro" id="IPR027417">
    <property type="entry name" value="P-loop_NTPase"/>
</dbReference>
<proteinExistence type="predicted"/>
<dbReference type="PANTHER" id="PTHR47396:SF1">
    <property type="entry name" value="ATP-DEPENDENT HELICASE IRC3-RELATED"/>
    <property type="match status" value="1"/>
</dbReference>
<protein>
    <submittedName>
        <fullName evidence="3">RNA helicase</fullName>
    </submittedName>
</protein>
<dbReference type="Proteomes" id="UP000187465">
    <property type="component" value="Unassembled WGS sequence"/>
</dbReference>
<organism evidence="3 4">
    <name type="scientific">Paenibacillus odorifer</name>
    <dbReference type="NCBI Taxonomy" id="189426"/>
    <lineage>
        <taxon>Bacteria</taxon>
        <taxon>Bacillati</taxon>
        <taxon>Bacillota</taxon>
        <taxon>Bacilli</taxon>
        <taxon>Bacillales</taxon>
        <taxon>Paenibacillaceae</taxon>
        <taxon>Paenibacillus</taxon>
    </lineage>
</organism>
<evidence type="ECO:0000259" key="1">
    <source>
        <dbReference type="PROSITE" id="PS51192"/>
    </source>
</evidence>
<dbReference type="AlphaFoldDB" id="A0A1R0X1G5"/>
<dbReference type="GO" id="GO:0016787">
    <property type="term" value="F:hydrolase activity"/>
    <property type="evidence" value="ECO:0007669"/>
    <property type="project" value="InterPro"/>
</dbReference>
<dbReference type="InterPro" id="IPR006935">
    <property type="entry name" value="Helicase/UvrB_N"/>
</dbReference>
<dbReference type="SMART" id="SM00487">
    <property type="entry name" value="DEXDc"/>
    <property type="match status" value="1"/>
</dbReference>
<dbReference type="SMART" id="SM00490">
    <property type="entry name" value="HELICc"/>
    <property type="match status" value="1"/>
</dbReference>
<dbReference type="PROSITE" id="PS51194">
    <property type="entry name" value="HELICASE_CTER"/>
    <property type="match status" value="1"/>
</dbReference>
<gene>
    <name evidence="3" type="ORF">BJP51_26480</name>
</gene>
<keyword evidence="3" id="KW-0547">Nucleotide-binding</keyword>
<name>A0A1R0X1G5_9BACL</name>
<evidence type="ECO:0000259" key="2">
    <source>
        <dbReference type="PROSITE" id="PS51194"/>
    </source>
</evidence>
<evidence type="ECO:0000313" key="4">
    <source>
        <dbReference type="Proteomes" id="UP000187465"/>
    </source>
</evidence>
<dbReference type="InterPro" id="IPR014001">
    <property type="entry name" value="Helicase_ATP-bd"/>
</dbReference>
<dbReference type="EMBL" id="MKQP01000040">
    <property type="protein sequence ID" value="OMD26741.1"/>
    <property type="molecule type" value="Genomic_DNA"/>
</dbReference>
<dbReference type="PANTHER" id="PTHR47396">
    <property type="entry name" value="TYPE I RESTRICTION ENZYME ECOKI R PROTEIN"/>
    <property type="match status" value="1"/>
</dbReference>
<dbReference type="Gene3D" id="3.40.50.300">
    <property type="entry name" value="P-loop containing nucleotide triphosphate hydrolases"/>
    <property type="match status" value="2"/>
</dbReference>
<dbReference type="Pfam" id="PF00271">
    <property type="entry name" value="Helicase_C"/>
    <property type="match status" value="1"/>
</dbReference>
<accession>A0A1R0X1G5</accession>
<keyword evidence="3" id="KW-0378">Hydrolase</keyword>
<feature type="domain" description="Helicase C-terminal" evidence="2">
    <location>
        <begin position="280"/>
        <end position="435"/>
    </location>
</feature>
<dbReference type="RefSeq" id="WP_076179508.1">
    <property type="nucleotide sequence ID" value="NZ_MKQP01000040.1"/>
</dbReference>
<feature type="domain" description="Helicase ATP-binding" evidence="1">
    <location>
        <begin position="36"/>
        <end position="207"/>
    </location>
</feature>
<dbReference type="GO" id="GO:0005829">
    <property type="term" value="C:cytosol"/>
    <property type="evidence" value="ECO:0007669"/>
    <property type="project" value="TreeGrafter"/>
</dbReference>
<sequence>MPFDINYFMNAKPAIVENDELREPQVLAYIDAFNHFKEEGSSRDAVIILPTGAGKTGVIGLVPYGMCQGRVLIITPQLVIKDHVVESLDPSEPGNFWLKRKVFNEFKDLPIVNEFDNDINQEELENSNIIILNIHKLSSRFRNSLLKKVGPNFFDMIIIDEAHHSPAETWQNALNYFSKSKVVKVTGTPFRTDRKPIEGKIITDYGLGRAMQQNIVKSLENFKLLPEEVYLTIDNDFTRKYTINQLRELGIKDENYIARSVALSKECNEQIINESISALNSKRIGSTIPHKIIAVACSINHGETLETMYQEQGLRARLIHSELEPETRKRILSDVENNRCDVIIHVAMLGEGYDHIFLSVAAIFRPFKSLAPYSQFIGRILRYIDGPDVVKPSDNIGTVIAHRDLGLDPLWREYQKELKIKEVIEKVKEQEKFERSLTRDLGQKYNKGIADVELLGTLDTESEYYLSTALTEENEKFEAEIKLKIESFKSLLPNSSEEEIRKFIITQEKPRDENPLLKSPKKYRMFVRKEFHENVRMNLPAKLISEFGVEKEGREFAKALPSKYFYLKNNEELDNAALIALYLNDKLKEEFGQRDVWTLDNYFRAQDYLDELVKHLAEMIQSTL</sequence>
<keyword evidence="3" id="KW-0067">ATP-binding</keyword>
<dbReference type="GO" id="GO:0003677">
    <property type="term" value="F:DNA binding"/>
    <property type="evidence" value="ECO:0007669"/>
    <property type="project" value="InterPro"/>
</dbReference>
<comment type="caution">
    <text evidence="3">The sequence shown here is derived from an EMBL/GenBank/DDBJ whole genome shotgun (WGS) entry which is preliminary data.</text>
</comment>
<dbReference type="InterPro" id="IPR001650">
    <property type="entry name" value="Helicase_C-like"/>
</dbReference>
<dbReference type="InterPro" id="IPR050742">
    <property type="entry name" value="Helicase_Restrict-Modif_Enz"/>
</dbReference>
<dbReference type="PROSITE" id="PS51192">
    <property type="entry name" value="HELICASE_ATP_BIND_1"/>
    <property type="match status" value="1"/>
</dbReference>
<dbReference type="Pfam" id="PF04851">
    <property type="entry name" value="ResIII"/>
    <property type="match status" value="1"/>
</dbReference>